<name>A0A0V0QXG8_PSEPJ</name>
<evidence type="ECO:0000313" key="6">
    <source>
        <dbReference type="EMBL" id="KRX06884.1"/>
    </source>
</evidence>
<dbReference type="GO" id="GO:0098855">
    <property type="term" value="C:HCN channel complex"/>
    <property type="evidence" value="ECO:0007669"/>
    <property type="project" value="TreeGrafter"/>
</dbReference>
<evidence type="ECO:0000256" key="2">
    <source>
        <dbReference type="SAM" id="MobiDB-lite"/>
    </source>
</evidence>
<gene>
    <name evidence="6" type="ORF">PPERSA_11529</name>
</gene>
<evidence type="ECO:0000259" key="5">
    <source>
        <dbReference type="PROSITE" id="PS50158"/>
    </source>
</evidence>
<feature type="region of interest" description="Disordered" evidence="2">
    <location>
        <begin position="401"/>
        <end position="423"/>
    </location>
</feature>
<dbReference type="InterPro" id="IPR018490">
    <property type="entry name" value="cNMP-bd_dom_sf"/>
</dbReference>
<reference evidence="6 7" key="1">
    <citation type="journal article" date="2015" name="Sci. Rep.">
        <title>Genome of the facultative scuticociliatosis pathogen Pseudocohnilembus persalinus provides insight into its virulence through horizontal gene transfer.</title>
        <authorList>
            <person name="Xiong J."/>
            <person name="Wang G."/>
            <person name="Cheng J."/>
            <person name="Tian M."/>
            <person name="Pan X."/>
            <person name="Warren A."/>
            <person name="Jiang C."/>
            <person name="Yuan D."/>
            <person name="Miao W."/>
        </authorList>
    </citation>
    <scope>NUCLEOTIDE SEQUENCE [LARGE SCALE GENOMIC DNA]</scope>
    <source>
        <strain evidence="6">36N120E</strain>
    </source>
</reference>
<dbReference type="CDD" id="cd00038">
    <property type="entry name" value="CAP_ED"/>
    <property type="match status" value="1"/>
</dbReference>
<dbReference type="SUPFAM" id="SSF51206">
    <property type="entry name" value="cAMP-binding domain-like"/>
    <property type="match status" value="1"/>
</dbReference>
<dbReference type="SUPFAM" id="SSF57756">
    <property type="entry name" value="Retrovirus zinc finger-like domains"/>
    <property type="match status" value="1"/>
</dbReference>
<feature type="region of interest" description="Disordered" evidence="2">
    <location>
        <begin position="464"/>
        <end position="483"/>
    </location>
</feature>
<keyword evidence="3" id="KW-0812">Transmembrane</keyword>
<protein>
    <submittedName>
        <fullName evidence="6">Zinc finger, CCHC-type</fullName>
    </submittedName>
</protein>
<keyword evidence="1" id="KW-0479">Metal-binding</keyword>
<evidence type="ECO:0000259" key="4">
    <source>
        <dbReference type="PROSITE" id="PS50042"/>
    </source>
</evidence>
<evidence type="ECO:0000256" key="3">
    <source>
        <dbReference type="SAM" id="Phobius"/>
    </source>
</evidence>
<dbReference type="EMBL" id="LDAU01000091">
    <property type="protein sequence ID" value="KRX06884.1"/>
    <property type="molecule type" value="Genomic_DNA"/>
</dbReference>
<dbReference type="GO" id="GO:0003676">
    <property type="term" value="F:nucleic acid binding"/>
    <property type="evidence" value="ECO:0007669"/>
    <property type="project" value="InterPro"/>
</dbReference>
<evidence type="ECO:0000256" key="1">
    <source>
        <dbReference type="PROSITE-ProRule" id="PRU00047"/>
    </source>
</evidence>
<dbReference type="SUPFAM" id="SSF81324">
    <property type="entry name" value="Voltage-gated potassium channels"/>
    <property type="match status" value="1"/>
</dbReference>
<sequence>MTSVGYGDITPQNQYEATLILIGMLISSGMFAYTFNSIGVVVEQISNDKKKFKNEISMVNRYLHKKKLSNDLIIQVQKYLEYMQKEENELNFEEGEKFLLKLNPSLREKIIYNANKYLLQKCQKIFNHFSPDIIDHIAQSLTPSVYQKDEIIFDEETFNDDPLFYIIQEGSVQIYVETYKGNIEVTVLKEHQKYDCFGEFTFFTDQQIQVGAKASDQTEKYREIKDNLTLYKKYEIINNHCYNCNKFGHLSTSCPFTHFIGDKEFIILKHIFSSPQERKKIIRYNKVRFNSLNDTQNIIFSLSLFMEEFENSPEFKHLQWLNQIQNQNQEIDPEQEELLALNELQRQEQIKQYQINLLSNGHLNSNSDNLDDIESDVSNIYNYNNGQGDQSPFYKKQFTGHYNHNNNKQDTLENSQNTNQNQRNHTIEELRSENSANNTDQKNIYQAKNESNHRFSKFFNININKTNNPYTEPEDENFKENQKDIEQEENLTEADDSGENQETSIRLLNDQNFKDENNGLIRTIVNNIEQIENLNNLNINNNGQNQQKQQLKSIESLIKNIFQNVLENKTKNFSNNDINNNNNQDKHLLNDQNLFQKTATLNQIQSPHLQIRKSSNEQINSNQKLREPAQYKRENTRYITNKKDKKQLFIHEIQQEENDNKFIKELEKYPELFTSDKPQQFTNYFPKDNLNLQQLVQKIQFFAMYITPPGYGKYTFFWRKISVVGGFRRQKLNNKASTNFFEKKSLKHFSSKLSQAQQQNSNDNQIKQKQDSFDSQFQYKIPEIQKENSVSKFQFQHSKSQKIDTDQYQNKKKRKGKRKSNTGIYSQENQQNDINKNNDDQYN</sequence>
<feature type="domain" description="CCHC-type" evidence="5">
    <location>
        <begin position="241"/>
        <end position="255"/>
    </location>
</feature>
<dbReference type="PROSITE" id="PS50158">
    <property type="entry name" value="ZF_CCHC"/>
    <property type="match status" value="1"/>
</dbReference>
<dbReference type="GO" id="GO:0035725">
    <property type="term" value="P:sodium ion transmembrane transport"/>
    <property type="evidence" value="ECO:0007669"/>
    <property type="project" value="TreeGrafter"/>
</dbReference>
<dbReference type="InterPro" id="IPR014710">
    <property type="entry name" value="RmlC-like_jellyroll"/>
</dbReference>
<keyword evidence="1" id="KW-0863">Zinc-finger</keyword>
<keyword evidence="3" id="KW-0472">Membrane</keyword>
<dbReference type="Gene3D" id="1.10.287.70">
    <property type="match status" value="1"/>
</dbReference>
<dbReference type="Gene3D" id="1.10.287.630">
    <property type="entry name" value="Helix hairpin bin"/>
    <property type="match status" value="1"/>
</dbReference>
<dbReference type="AlphaFoldDB" id="A0A0V0QXG8"/>
<dbReference type="InParanoid" id="A0A0V0QXG8"/>
<keyword evidence="1" id="KW-0862">Zinc</keyword>
<dbReference type="Gene3D" id="2.60.120.10">
    <property type="entry name" value="Jelly Rolls"/>
    <property type="match status" value="1"/>
</dbReference>
<keyword evidence="7" id="KW-1185">Reference proteome</keyword>
<feature type="domain" description="Cyclic nucleotide-binding" evidence="4">
    <location>
        <begin position="125"/>
        <end position="205"/>
    </location>
</feature>
<dbReference type="GO" id="GO:0005249">
    <property type="term" value="F:voltage-gated potassium channel activity"/>
    <property type="evidence" value="ECO:0007669"/>
    <property type="project" value="TreeGrafter"/>
</dbReference>
<proteinExistence type="predicted"/>
<feature type="region of interest" description="Disordered" evidence="2">
    <location>
        <begin position="790"/>
        <end position="843"/>
    </location>
</feature>
<evidence type="ECO:0000313" key="7">
    <source>
        <dbReference type="Proteomes" id="UP000054937"/>
    </source>
</evidence>
<dbReference type="PROSITE" id="PS50042">
    <property type="entry name" value="CNMP_BINDING_3"/>
    <property type="match status" value="1"/>
</dbReference>
<dbReference type="GO" id="GO:0003254">
    <property type="term" value="P:regulation of membrane depolarization"/>
    <property type="evidence" value="ECO:0007669"/>
    <property type="project" value="TreeGrafter"/>
</dbReference>
<comment type="caution">
    <text evidence="6">The sequence shown here is derived from an EMBL/GenBank/DDBJ whole genome shotgun (WGS) entry which is preliminary data.</text>
</comment>
<dbReference type="Pfam" id="PF00027">
    <property type="entry name" value="cNMP_binding"/>
    <property type="match status" value="1"/>
</dbReference>
<dbReference type="Proteomes" id="UP000054937">
    <property type="component" value="Unassembled WGS sequence"/>
</dbReference>
<organism evidence="6 7">
    <name type="scientific">Pseudocohnilembus persalinus</name>
    <name type="common">Ciliate</name>
    <dbReference type="NCBI Taxonomy" id="266149"/>
    <lineage>
        <taxon>Eukaryota</taxon>
        <taxon>Sar</taxon>
        <taxon>Alveolata</taxon>
        <taxon>Ciliophora</taxon>
        <taxon>Intramacronucleata</taxon>
        <taxon>Oligohymenophorea</taxon>
        <taxon>Scuticociliatia</taxon>
        <taxon>Philasterida</taxon>
        <taxon>Pseudocohnilembidae</taxon>
        <taxon>Pseudocohnilembus</taxon>
    </lineage>
</organism>
<dbReference type="InterPro" id="IPR001878">
    <property type="entry name" value="Znf_CCHC"/>
</dbReference>
<feature type="compositionally biased region" description="Basic residues" evidence="2">
    <location>
        <begin position="810"/>
        <end position="820"/>
    </location>
</feature>
<feature type="transmembrane region" description="Helical" evidence="3">
    <location>
        <begin position="20"/>
        <end position="42"/>
    </location>
</feature>
<keyword evidence="3" id="KW-1133">Transmembrane helix</keyword>
<dbReference type="GO" id="GO:0008270">
    <property type="term" value="F:zinc ion binding"/>
    <property type="evidence" value="ECO:0007669"/>
    <property type="project" value="UniProtKB-KW"/>
</dbReference>
<dbReference type="PANTHER" id="PTHR45689">
    <property type="entry name" value="I[[H]] CHANNEL, ISOFORM E"/>
    <property type="match status" value="1"/>
</dbReference>
<dbReference type="PANTHER" id="PTHR45689:SF5">
    <property type="entry name" value="I[[H]] CHANNEL, ISOFORM E"/>
    <property type="match status" value="1"/>
</dbReference>
<dbReference type="InterPro" id="IPR051413">
    <property type="entry name" value="K/Na_HCN_channel"/>
</dbReference>
<dbReference type="InterPro" id="IPR000595">
    <property type="entry name" value="cNMP-bd_dom"/>
</dbReference>
<accession>A0A0V0QXG8</accession>
<dbReference type="InterPro" id="IPR036875">
    <property type="entry name" value="Znf_CCHC_sf"/>
</dbReference>